<dbReference type="InterPro" id="IPR043504">
    <property type="entry name" value="Peptidase_S1_PA_chymotrypsin"/>
</dbReference>
<dbReference type="EMBL" id="RBNI01023705">
    <property type="protein sequence ID" value="RUO96055.1"/>
    <property type="molecule type" value="Genomic_DNA"/>
</dbReference>
<feature type="non-terminal residue" evidence="1">
    <location>
        <position position="1"/>
    </location>
</feature>
<sequence>TTIGAFTSRISNKRSRTFATAPLLGDTLTIEYYSPSWVKALPTLRITRVVHGYKPFLMPPQLKGSPSGPCEIDVACEPSEWQDQTRSVGVLLTQDNQKYCSGALLNNVKGDGRQLFLTANHCAGFSDVSNHLVMFNYQRMQCGIPEEELTMKHNTAHGLVKISSFRTSDYTVYEILEPIPDDYHVYMAGWSALTTPQAPIVGIHHPMGDVKKISYYSGNLSQDCWSECPDRMHWKIEKWSRGTTEPGSSGSPLFDSTHRIVGQLHGGSASCYNEQGYDLYGALWASFEKGDLGKVLDPEGTGRRECDGVDLSVARRQNQRFRHQWHK</sequence>
<name>A0A433A0F2_9FUNG</name>
<dbReference type="PANTHER" id="PTHR36234:SF5">
    <property type="entry name" value="LYSYL ENDOPEPTIDASE"/>
    <property type="match status" value="1"/>
</dbReference>
<dbReference type="Pfam" id="PF13365">
    <property type="entry name" value="Trypsin_2"/>
    <property type="match status" value="1"/>
</dbReference>
<dbReference type="SUPFAM" id="SSF50494">
    <property type="entry name" value="Trypsin-like serine proteases"/>
    <property type="match status" value="1"/>
</dbReference>
<organism evidence="1 2">
    <name type="scientific">Jimgerdemannia flammicorona</name>
    <dbReference type="NCBI Taxonomy" id="994334"/>
    <lineage>
        <taxon>Eukaryota</taxon>
        <taxon>Fungi</taxon>
        <taxon>Fungi incertae sedis</taxon>
        <taxon>Mucoromycota</taxon>
        <taxon>Mucoromycotina</taxon>
        <taxon>Endogonomycetes</taxon>
        <taxon>Endogonales</taxon>
        <taxon>Endogonaceae</taxon>
        <taxon>Jimgerdemannia</taxon>
    </lineage>
</organism>
<dbReference type="Gene3D" id="2.40.10.10">
    <property type="entry name" value="Trypsin-like serine proteases"/>
    <property type="match status" value="2"/>
</dbReference>
<keyword evidence="2" id="KW-1185">Reference proteome</keyword>
<dbReference type="OrthoDB" id="2333706at2759"/>
<dbReference type="PANTHER" id="PTHR36234">
    <property type="entry name" value="LYSYL ENDOPEPTIDASE"/>
    <property type="match status" value="1"/>
</dbReference>
<dbReference type="InterPro" id="IPR009003">
    <property type="entry name" value="Peptidase_S1_PA"/>
</dbReference>
<protein>
    <submittedName>
        <fullName evidence="1">Trypsin-like cysteine/serine peptidase domain-containing protein</fullName>
    </submittedName>
</protein>
<dbReference type="Proteomes" id="UP000268093">
    <property type="component" value="Unassembled WGS sequence"/>
</dbReference>
<dbReference type="AlphaFoldDB" id="A0A433A0F2"/>
<accession>A0A433A0F2</accession>
<reference evidence="1 2" key="1">
    <citation type="journal article" date="2018" name="New Phytol.">
        <title>Phylogenomics of Endogonaceae and evolution of mycorrhizas within Mucoromycota.</title>
        <authorList>
            <person name="Chang Y."/>
            <person name="Desiro A."/>
            <person name="Na H."/>
            <person name="Sandor L."/>
            <person name="Lipzen A."/>
            <person name="Clum A."/>
            <person name="Barry K."/>
            <person name="Grigoriev I.V."/>
            <person name="Martin F.M."/>
            <person name="Stajich J.E."/>
            <person name="Smith M.E."/>
            <person name="Bonito G."/>
            <person name="Spatafora J.W."/>
        </authorList>
    </citation>
    <scope>NUCLEOTIDE SEQUENCE [LARGE SCALE GENOMIC DNA]</scope>
    <source>
        <strain evidence="1 2">GMNB39</strain>
    </source>
</reference>
<evidence type="ECO:0000313" key="2">
    <source>
        <dbReference type="Proteomes" id="UP000268093"/>
    </source>
</evidence>
<gene>
    <name evidence="1" type="ORF">BC936DRAFT_142700</name>
</gene>
<proteinExistence type="predicted"/>
<comment type="caution">
    <text evidence="1">The sequence shown here is derived from an EMBL/GenBank/DDBJ whole genome shotgun (WGS) entry which is preliminary data.</text>
</comment>
<evidence type="ECO:0000313" key="1">
    <source>
        <dbReference type="EMBL" id="RUO96055.1"/>
    </source>
</evidence>